<accession>A0A3G8LGE1</accession>
<protein>
    <submittedName>
        <fullName evidence="2">Uncharacterized protein</fullName>
    </submittedName>
</protein>
<evidence type="ECO:0000313" key="3">
    <source>
        <dbReference type="Proteomes" id="UP000275883"/>
    </source>
</evidence>
<evidence type="ECO:0000256" key="1">
    <source>
        <dbReference type="SAM" id="MobiDB-lite"/>
    </source>
</evidence>
<feature type="compositionally biased region" description="Basic and acidic residues" evidence="1">
    <location>
        <begin position="240"/>
        <end position="254"/>
    </location>
</feature>
<sequence>MVNDIYGWNYDITIKESDVLLDPYEYKEFKTNTPFNFSEINQTISSSLNYQDFWDFFSDVLNLKEITNSWWFTINKKWTVFNLPLNDEQFFSNNAIDNSTALISIFRILESKKETNFKLNILLKNNYLLSFDIFAKSNYSKGEIIKQNNIEKIKQIKFELDAEKFAVYPENELKKIEKNLNYKKGAFIYKINAYSGYLNFLKRAKEKGAGDLTFPCELRANYEEDVWSSEAIEKNQQAHLNKDNQSKEKPKLQPEDIEFPEWNNPFEISPEKMFDELYNAAKDMGLDEDKIEDFIRKTFDEFDNLGIDDSENKQEIREMLEEYLKKTIEKKHNSKKFEVKPKPKKENPDPGEVN</sequence>
<dbReference type="AlphaFoldDB" id="A0A3G8LGE1"/>
<dbReference type="RefSeq" id="WP_124724410.1">
    <property type="nucleotide sequence ID" value="NZ_CP034044.1"/>
</dbReference>
<dbReference type="Proteomes" id="UP000275883">
    <property type="component" value="Chromosome"/>
</dbReference>
<organism evidence="2 3">
    <name type="scientific">Mycoplasma struthionis</name>
    <dbReference type="NCBI Taxonomy" id="538220"/>
    <lineage>
        <taxon>Bacteria</taxon>
        <taxon>Bacillati</taxon>
        <taxon>Mycoplasmatota</taxon>
        <taxon>Mollicutes</taxon>
        <taxon>Mycoplasmataceae</taxon>
        <taxon>Mycoplasma</taxon>
    </lineage>
</organism>
<dbReference type="EMBL" id="CP034044">
    <property type="protein sequence ID" value="AZG68716.1"/>
    <property type="molecule type" value="Genomic_DNA"/>
</dbReference>
<name>A0A3G8LGE1_9MOLU</name>
<keyword evidence="3" id="KW-1185">Reference proteome</keyword>
<feature type="region of interest" description="Disordered" evidence="1">
    <location>
        <begin position="332"/>
        <end position="354"/>
    </location>
</feature>
<proteinExistence type="predicted"/>
<reference evidence="2 3" key="1">
    <citation type="submission" date="2018-11" db="EMBL/GenBank/DDBJ databases">
        <title>Genome sequence of Mycoplasma struthionis sp. nov.</title>
        <authorList>
            <person name="Spergser J."/>
        </authorList>
    </citation>
    <scope>NUCLEOTIDE SEQUENCE [LARGE SCALE GENOMIC DNA]</scope>
    <source>
        <strain evidence="2 3">237IA</strain>
    </source>
</reference>
<feature type="compositionally biased region" description="Basic and acidic residues" evidence="1">
    <location>
        <begin position="332"/>
        <end position="348"/>
    </location>
</feature>
<evidence type="ECO:0000313" key="2">
    <source>
        <dbReference type="EMBL" id="AZG68716.1"/>
    </source>
</evidence>
<gene>
    <name evidence="2" type="ORF">EGN60_01930</name>
</gene>
<feature type="region of interest" description="Disordered" evidence="1">
    <location>
        <begin position="237"/>
        <end position="262"/>
    </location>
</feature>
<dbReference type="KEGG" id="mstr:EGN60_01930"/>